<proteinExistence type="predicted"/>
<reference evidence="3 4" key="1">
    <citation type="submission" date="2019-08" db="EMBL/GenBank/DDBJ databases">
        <authorList>
            <person name="Toschakov S.V."/>
        </authorList>
    </citation>
    <scope>NUCLEOTIDE SEQUENCE [LARGE SCALE GENOMIC DNA]</scope>
    <source>
        <strain evidence="3 4">3753O</strain>
    </source>
</reference>
<dbReference type="SUPFAM" id="SSF63817">
    <property type="entry name" value="Sortase"/>
    <property type="match status" value="1"/>
</dbReference>
<evidence type="ECO:0000313" key="3">
    <source>
        <dbReference type="EMBL" id="QFG03595.1"/>
    </source>
</evidence>
<evidence type="ECO:0000313" key="4">
    <source>
        <dbReference type="Proteomes" id="UP000326331"/>
    </source>
</evidence>
<keyword evidence="1" id="KW-0378">Hydrolase</keyword>
<dbReference type="RefSeq" id="WP_158067549.1">
    <property type="nucleotide sequence ID" value="NZ_CP042829.1"/>
</dbReference>
<keyword evidence="4" id="KW-1185">Reference proteome</keyword>
<sequence length="212" mass="21973">MTTKHQGSQRGSTVMAIGMVLAAGAIAWFGGRGPESAPAGAGETATLPGRAAEQTPRVAFRAVSNGGLPTRIVIPSAGIDAPVAEVGVVIEDGEPRWETAWHAAGHHVDSAMPGQPGNMVITGHVSVADRRNVPVFATLDRVREGDEIVVYAGAAAYRYVVESIAVVDPGATEVLRSDARATVTLITCTRDLRHRLVVTGRLAGEVTPGNPA</sequence>
<dbReference type="Pfam" id="PF04203">
    <property type="entry name" value="Sortase"/>
    <property type="match status" value="1"/>
</dbReference>
<keyword evidence="2" id="KW-0812">Transmembrane</keyword>
<organism evidence="3 4">
    <name type="scientific">Tepidiforma bonchosmolovskayae</name>
    <dbReference type="NCBI Taxonomy" id="2601677"/>
    <lineage>
        <taxon>Bacteria</taxon>
        <taxon>Bacillati</taxon>
        <taxon>Chloroflexota</taxon>
        <taxon>Tepidiformia</taxon>
        <taxon>Tepidiformales</taxon>
        <taxon>Tepidiformaceae</taxon>
        <taxon>Tepidiforma</taxon>
    </lineage>
</organism>
<dbReference type="NCBIfam" id="TIGR01076">
    <property type="entry name" value="sortase_fam"/>
    <property type="match status" value="1"/>
</dbReference>
<dbReference type="Proteomes" id="UP000326331">
    <property type="component" value="Chromosome"/>
</dbReference>
<evidence type="ECO:0000256" key="1">
    <source>
        <dbReference type="ARBA" id="ARBA00022801"/>
    </source>
</evidence>
<dbReference type="InterPro" id="IPR005754">
    <property type="entry name" value="Sortase"/>
</dbReference>
<reference evidence="3 4" key="2">
    <citation type="submission" date="2019-10" db="EMBL/GenBank/DDBJ databases">
        <title>Thermopilla bonchosmolovskayae gen. nov., sp. nov., a moderately thermophilic Chloroflexi bacterium from a Chukotka hot spring (Arctic, Russia), representing a novel classis Thermopillaia, which include previously uncultivated lineage OLB14.</title>
        <authorList>
            <person name="Kochetkova T.V."/>
            <person name="Zayulina K.S."/>
            <person name="Zhigarkov V.S."/>
            <person name="Minaev N.V."/>
            <person name="Novikov A."/>
            <person name="Toshchakov S.V."/>
            <person name="Elcheninov A.G."/>
            <person name="Kublanov I.V."/>
        </authorList>
    </citation>
    <scope>NUCLEOTIDE SEQUENCE [LARGE SCALE GENOMIC DNA]</scope>
    <source>
        <strain evidence="3 4">3753O</strain>
    </source>
</reference>
<keyword evidence="2" id="KW-0472">Membrane</keyword>
<accession>A0ABX6C5R7</accession>
<dbReference type="EMBL" id="CP042829">
    <property type="protein sequence ID" value="QFG03595.1"/>
    <property type="molecule type" value="Genomic_DNA"/>
</dbReference>
<protein>
    <submittedName>
        <fullName evidence="3">Sortase</fullName>
    </submittedName>
</protein>
<evidence type="ECO:0000256" key="2">
    <source>
        <dbReference type="SAM" id="Phobius"/>
    </source>
</evidence>
<gene>
    <name evidence="3" type="ORF">Tbon_09880</name>
</gene>
<name>A0ABX6C5R7_9CHLR</name>
<dbReference type="InterPro" id="IPR023365">
    <property type="entry name" value="Sortase_dom-sf"/>
</dbReference>
<feature type="transmembrane region" description="Helical" evidence="2">
    <location>
        <begin position="12"/>
        <end position="31"/>
    </location>
</feature>
<keyword evidence="2" id="KW-1133">Transmembrane helix</keyword>
<dbReference type="Gene3D" id="2.40.260.10">
    <property type="entry name" value="Sortase"/>
    <property type="match status" value="1"/>
</dbReference>